<dbReference type="NCBIfam" id="NF005425">
    <property type="entry name" value="PRK07006.1"/>
    <property type="match status" value="1"/>
</dbReference>
<feature type="modified residue" description="Phosphoserine" evidence="16">
    <location>
        <position position="103"/>
    </location>
</feature>
<evidence type="ECO:0000256" key="14">
    <source>
        <dbReference type="PIRSR" id="PIRSR604439-3"/>
    </source>
</evidence>
<keyword evidence="10 14" id="KW-0464">Manganese</keyword>
<dbReference type="PROSITE" id="PS00470">
    <property type="entry name" value="IDH_IMDH"/>
    <property type="match status" value="1"/>
</dbReference>
<dbReference type="RefSeq" id="WP_116856082.1">
    <property type="nucleotide sequence ID" value="NZ_QTJV01000010.1"/>
</dbReference>
<dbReference type="Pfam" id="PF00180">
    <property type="entry name" value="Iso_dh"/>
    <property type="match status" value="1"/>
</dbReference>
<dbReference type="Proteomes" id="UP000261174">
    <property type="component" value="Unassembled WGS sequence"/>
</dbReference>
<evidence type="ECO:0000256" key="15">
    <source>
        <dbReference type="PIRSR" id="PIRSR604439-4"/>
    </source>
</evidence>
<keyword evidence="4 17" id="KW-0329">Glyoxylate bypass</keyword>
<evidence type="ECO:0000256" key="8">
    <source>
        <dbReference type="ARBA" id="ARBA00022857"/>
    </source>
</evidence>
<feature type="binding site" evidence="12">
    <location>
        <position position="109"/>
    </location>
    <ligand>
        <name>D-threo-isocitrate</name>
        <dbReference type="ChEBI" id="CHEBI:15562"/>
    </ligand>
</feature>
<feature type="binding site" evidence="13">
    <location>
        <position position="357"/>
    </location>
    <ligand>
        <name>NADP(+)</name>
        <dbReference type="ChEBI" id="CHEBI:58349"/>
    </ligand>
</feature>
<keyword evidence="8 13" id="KW-0521">NADP</keyword>
<organism evidence="19 20">
    <name type="scientific">Chitinophaga silvisoli</name>
    <dbReference type="NCBI Taxonomy" id="2291814"/>
    <lineage>
        <taxon>Bacteria</taxon>
        <taxon>Pseudomonadati</taxon>
        <taxon>Bacteroidota</taxon>
        <taxon>Chitinophagia</taxon>
        <taxon>Chitinophagales</taxon>
        <taxon>Chitinophagaceae</taxon>
        <taxon>Chitinophaga</taxon>
    </lineage>
</organism>
<feature type="modified residue" description="N6-acetyllysine" evidence="16">
    <location>
        <position position="132"/>
    </location>
</feature>
<evidence type="ECO:0000313" key="20">
    <source>
        <dbReference type="Proteomes" id="UP000261174"/>
    </source>
</evidence>
<dbReference type="GO" id="GO:0051287">
    <property type="term" value="F:NAD binding"/>
    <property type="evidence" value="ECO:0007669"/>
    <property type="project" value="InterPro"/>
</dbReference>
<evidence type="ECO:0000256" key="7">
    <source>
        <dbReference type="ARBA" id="ARBA00022842"/>
    </source>
</evidence>
<keyword evidence="7 14" id="KW-0460">Magnesium</keyword>
<feature type="binding site" evidence="12">
    <location>
        <position position="143"/>
    </location>
    <ligand>
        <name>D-threo-isocitrate</name>
        <dbReference type="ChEBI" id="CHEBI:15562"/>
    </ligand>
</feature>
<feature type="binding site" evidence="14">
    <location>
        <position position="310"/>
    </location>
    <ligand>
        <name>Mg(2+)</name>
        <dbReference type="ChEBI" id="CHEBI:18420"/>
    </ligand>
</feature>
<feature type="site" description="Critical for catalysis" evidence="15">
    <location>
        <position position="220"/>
    </location>
</feature>
<evidence type="ECO:0000256" key="4">
    <source>
        <dbReference type="ARBA" id="ARBA00022435"/>
    </source>
</evidence>
<keyword evidence="6 17" id="KW-0479">Metal-binding</keyword>
<feature type="binding site" evidence="12">
    <location>
        <position position="103"/>
    </location>
    <ligand>
        <name>D-threo-isocitrate</name>
        <dbReference type="ChEBI" id="CHEBI:15562"/>
    </ligand>
</feature>
<dbReference type="GO" id="GO:0006099">
    <property type="term" value="P:tricarboxylic acid cycle"/>
    <property type="evidence" value="ECO:0007669"/>
    <property type="project" value="UniProtKB-UniRule"/>
</dbReference>
<feature type="site" description="Critical for catalysis" evidence="15">
    <location>
        <position position="150"/>
    </location>
</feature>
<keyword evidence="9" id="KW-0560">Oxidoreductase</keyword>
<dbReference type="OrthoDB" id="9806254at2"/>
<proteinExistence type="inferred from homology"/>
<dbReference type="SUPFAM" id="SSF53659">
    <property type="entry name" value="Isocitrate/Isopropylmalate dehydrogenase-like"/>
    <property type="match status" value="1"/>
</dbReference>
<dbReference type="AlphaFoldDB" id="A0A3E1NVS5"/>
<evidence type="ECO:0000256" key="12">
    <source>
        <dbReference type="PIRSR" id="PIRSR604439-1"/>
    </source>
</evidence>
<feature type="domain" description="Isopropylmalate dehydrogenase-like" evidence="18">
    <location>
        <begin position="20"/>
        <end position="417"/>
    </location>
</feature>
<evidence type="ECO:0000256" key="3">
    <source>
        <dbReference type="ARBA" id="ARBA00011738"/>
    </source>
</evidence>
<evidence type="ECO:0000256" key="16">
    <source>
        <dbReference type="PIRSR" id="PIRSR604439-5"/>
    </source>
</evidence>
<evidence type="ECO:0000256" key="1">
    <source>
        <dbReference type="ARBA" id="ARBA00001936"/>
    </source>
</evidence>
<evidence type="ECO:0000256" key="9">
    <source>
        <dbReference type="ARBA" id="ARBA00023002"/>
    </source>
</evidence>
<evidence type="ECO:0000313" key="19">
    <source>
        <dbReference type="EMBL" id="RFM31993.1"/>
    </source>
</evidence>
<evidence type="ECO:0000259" key="18">
    <source>
        <dbReference type="SMART" id="SM01329"/>
    </source>
</evidence>
<dbReference type="Gene3D" id="3.40.718.10">
    <property type="entry name" value="Isopropylmalate Dehydrogenase"/>
    <property type="match status" value="1"/>
</dbReference>
<evidence type="ECO:0000256" key="5">
    <source>
        <dbReference type="ARBA" id="ARBA00022532"/>
    </source>
</evidence>
<reference evidence="19 20" key="1">
    <citation type="submission" date="2018-08" db="EMBL/GenBank/DDBJ databases">
        <title>Chitinophaga sp. K20C18050901, a novel bacterium isolated from forest soil.</title>
        <authorList>
            <person name="Wang C."/>
        </authorList>
    </citation>
    <scope>NUCLEOTIDE SEQUENCE [LARGE SCALE GENOMIC DNA]</scope>
    <source>
        <strain evidence="19 20">K20C18050901</strain>
    </source>
</reference>
<dbReference type="SMART" id="SM01329">
    <property type="entry name" value="Iso_dh"/>
    <property type="match status" value="1"/>
</dbReference>
<accession>A0A3E1NVS5</accession>
<feature type="binding site" evidence="12">
    <location>
        <position position="119"/>
    </location>
    <ligand>
        <name>D-threo-isocitrate</name>
        <dbReference type="ChEBI" id="CHEBI:15562"/>
    </ligand>
</feature>
<feature type="binding site" evidence="12">
    <location>
        <position position="105"/>
    </location>
    <ligand>
        <name>D-threo-isocitrate</name>
        <dbReference type="ChEBI" id="CHEBI:15562"/>
    </ligand>
</feature>
<dbReference type="PANTHER" id="PTHR43504">
    <property type="entry name" value="ISOCITRATE DEHYDROGENASE [NADP]"/>
    <property type="match status" value="1"/>
</dbReference>
<dbReference type="EMBL" id="QTJV01000010">
    <property type="protein sequence ID" value="RFM31993.1"/>
    <property type="molecule type" value="Genomic_DNA"/>
</dbReference>
<feature type="binding site" evidence="13">
    <location>
        <position position="400"/>
    </location>
    <ligand>
        <name>NADP(+)</name>
        <dbReference type="ChEBI" id="CHEBI:58349"/>
    </ligand>
</feature>
<dbReference type="InterPro" id="IPR019818">
    <property type="entry name" value="IsoCit/isopropylmalate_DH_CS"/>
</dbReference>
<dbReference type="EC" id="1.1.1.42" evidence="17"/>
<comment type="cofactor">
    <cofactor evidence="1">
        <name>Mn(2+)</name>
        <dbReference type="ChEBI" id="CHEBI:29035"/>
    </cofactor>
</comment>
<comment type="caution">
    <text evidence="19">The sequence shown here is derived from an EMBL/GenBank/DDBJ whole genome shotgun (WGS) entry which is preliminary data.</text>
</comment>
<dbReference type="GO" id="GO:0004450">
    <property type="term" value="F:isocitrate dehydrogenase (NADP+) activity"/>
    <property type="evidence" value="ECO:0007669"/>
    <property type="project" value="UniProtKB-UniRule"/>
</dbReference>
<dbReference type="GO" id="GO:0006097">
    <property type="term" value="P:glyoxylate cycle"/>
    <property type="evidence" value="ECO:0007669"/>
    <property type="project" value="UniProtKB-KW"/>
</dbReference>
<dbReference type="PANTHER" id="PTHR43504:SF1">
    <property type="entry name" value="ISOCITRATE DEHYDROGENASE [NADP]"/>
    <property type="match status" value="1"/>
</dbReference>
<evidence type="ECO:0000256" key="6">
    <source>
        <dbReference type="ARBA" id="ARBA00022723"/>
    </source>
</evidence>
<name>A0A3E1NVS5_9BACT</name>
<evidence type="ECO:0000256" key="2">
    <source>
        <dbReference type="ARBA" id="ARBA00007769"/>
    </source>
</evidence>
<feature type="modified residue" description="N6-succinyllysine" evidence="16">
    <location>
        <position position="90"/>
    </location>
</feature>
<comment type="similarity">
    <text evidence="2">Belongs to the isocitrate and isopropylmalate dehydrogenases family.</text>
</comment>
<evidence type="ECO:0000256" key="17">
    <source>
        <dbReference type="RuleBase" id="RU004446"/>
    </source>
</evidence>
<dbReference type="GO" id="GO:0000287">
    <property type="term" value="F:magnesium ion binding"/>
    <property type="evidence" value="ECO:0007669"/>
    <property type="project" value="InterPro"/>
</dbReference>
<sequence>MPAEKISMTNGQLSVPDNPIIPFIEGDGIGPDIWAASVRVFDAAVEKAYGGKRKIEWKEVLAGEKAFQQTGEWLPKATLEAFKEYLVSIKGPLSTPVGGGIRSLNVAMRQELDLYACVRPVRWFDKVPSPVKHPEKVDMVIFRENTEDIYAGIEYMYGTPEAEKLLKFLQEEMGVKKIRFPETSSLGIKPVSKEGTERLVRAALKYALEKKLPSLTLVHKGNIMKFTEGGFKNWGYELAVREFGEQVYTWEQWEATKKEKGEEEANKELAVATAHKKLIVKDVIADNFLQQILLAPQDYSVVATLNLNGDYISDALAAAVGGIGIAPGANINYLTGHAVFEATHGTAPRFANTNTMNPSSVILSGVMMLEYMGWNEAANMIVQGLSTAIARKRVTIDFYKLMDDATLVKTSEFADEVIKHL</sequence>
<feature type="modified residue" description="N6-succinyllysine" evidence="16">
    <location>
        <position position="232"/>
    </location>
</feature>
<comment type="catalytic activity">
    <reaction evidence="11">
        <text>D-threo-isocitrate + NADP(+) = 2-oxoglutarate + CO2 + NADPH</text>
        <dbReference type="Rhea" id="RHEA:19629"/>
        <dbReference type="ChEBI" id="CHEBI:15562"/>
        <dbReference type="ChEBI" id="CHEBI:16526"/>
        <dbReference type="ChEBI" id="CHEBI:16810"/>
        <dbReference type="ChEBI" id="CHEBI:57783"/>
        <dbReference type="ChEBI" id="CHEBI:58349"/>
        <dbReference type="EC" id="1.1.1.42"/>
    </reaction>
</comment>
<keyword evidence="5 17" id="KW-0816">Tricarboxylic acid cycle</keyword>
<protein>
    <recommendedName>
        <fullName evidence="17">Isocitrate dehydrogenase [NADP]</fullName>
        <ecNumber evidence="17">1.1.1.42</ecNumber>
    </recommendedName>
</protein>
<comment type="cofactor">
    <cofactor evidence="14">
        <name>Mg(2+)</name>
        <dbReference type="ChEBI" id="CHEBI:18420"/>
    </cofactor>
    <cofactor evidence="14">
        <name>Mn(2+)</name>
        <dbReference type="ChEBI" id="CHEBI:29035"/>
    </cofactor>
    <text evidence="14">Binds 1 Mg(2+) or Mn(2+) ion per subunit.</text>
</comment>
<gene>
    <name evidence="19" type="ORF">DXN04_24710</name>
</gene>
<dbReference type="InterPro" id="IPR004439">
    <property type="entry name" value="Isocitrate_DH_NADP_dimer_prok"/>
</dbReference>
<dbReference type="NCBIfam" id="TIGR00183">
    <property type="entry name" value="prok_nadp_idh"/>
    <property type="match status" value="1"/>
</dbReference>
<dbReference type="InterPro" id="IPR024084">
    <property type="entry name" value="IsoPropMal-DH-like_dom"/>
</dbReference>
<evidence type="ECO:0000256" key="11">
    <source>
        <dbReference type="ARBA" id="ARBA00023554"/>
    </source>
</evidence>
<keyword evidence="20" id="KW-1185">Reference proteome</keyword>
<evidence type="ECO:0000256" key="10">
    <source>
        <dbReference type="ARBA" id="ARBA00023211"/>
    </source>
</evidence>
<evidence type="ECO:0000256" key="13">
    <source>
        <dbReference type="PIRSR" id="PIRSR604439-2"/>
    </source>
</evidence>
<comment type="subunit">
    <text evidence="3">Homodimer.</text>
</comment>